<dbReference type="AlphaFoldDB" id="A0A518BBZ4"/>
<organism evidence="2 3">
    <name type="scientific">Kolteria novifilia</name>
    <dbReference type="NCBI Taxonomy" id="2527975"/>
    <lineage>
        <taxon>Bacteria</taxon>
        <taxon>Pseudomonadati</taxon>
        <taxon>Planctomycetota</taxon>
        <taxon>Planctomycetia</taxon>
        <taxon>Kolteriales</taxon>
        <taxon>Kolteriaceae</taxon>
        <taxon>Kolteria</taxon>
    </lineage>
</organism>
<dbReference type="EMBL" id="CP036279">
    <property type="protein sequence ID" value="QDU64505.1"/>
    <property type="molecule type" value="Genomic_DNA"/>
</dbReference>
<dbReference type="CDD" id="cd03139">
    <property type="entry name" value="GATase1_PfpI_2"/>
    <property type="match status" value="1"/>
</dbReference>
<evidence type="ECO:0000313" key="2">
    <source>
        <dbReference type="EMBL" id="QDU64505.1"/>
    </source>
</evidence>
<evidence type="ECO:0000259" key="1">
    <source>
        <dbReference type="Pfam" id="PF01965"/>
    </source>
</evidence>
<feature type="domain" description="DJ-1/PfpI" evidence="1">
    <location>
        <begin position="5"/>
        <end position="174"/>
    </location>
</feature>
<protein>
    <submittedName>
        <fullName evidence="2">Isonitrile hydratase</fullName>
        <ecNumber evidence="2">4.2.1.103</ecNumber>
    </submittedName>
</protein>
<dbReference type="InterPro" id="IPR029062">
    <property type="entry name" value="Class_I_gatase-like"/>
</dbReference>
<dbReference type="Gene3D" id="3.40.50.880">
    <property type="match status" value="1"/>
</dbReference>
<dbReference type="Pfam" id="PF01965">
    <property type="entry name" value="DJ-1_PfpI"/>
    <property type="match status" value="1"/>
</dbReference>
<evidence type="ECO:0000313" key="3">
    <source>
        <dbReference type="Proteomes" id="UP000317093"/>
    </source>
</evidence>
<dbReference type="EC" id="4.2.1.103" evidence="2"/>
<dbReference type="SUPFAM" id="SSF52317">
    <property type="entry name" value="Class I glutamine amidotransferase-like"/>
    <property type="match status" value="1"/>
</dbReference>
<dbReference type="OrthoDB" id="9803764at2"/>
<dbReference type="InterPro" id="IPR052158">
    <property type="entry name" value="INH-QAR"/>
</dbReference>
<dbReference type="GO" id="GO:0006355">
    <property type="term" value="P:regulation of DNA-templated transcription"/>
    <property type="evidence" value="ECO:0007669"/>
    <property type="project" value="TreeGrafter"/>
</dbReference>
<dbReference type="KEGG" id="knv:Pan216_53950"/>
<keyword evidence="2" id="KW-0456">Lyase</keyword>
<dbReference type="RefSeq" id="WP_145262767.1">
    <property type="nucleotide sequence ID" value="NZ_CP036279.1"/>
</dbReference>
<dbReference type="PANTHER" id="PTHR43130">
    <property type="entry name" value="ARAC-FAMILY TRANSCRIPTIONAL REGULATOR"/>
    <property type="match status" value="1"/>
</dbReference>
<reference evidence="2 3" key="1">
    <citation type="submission" date="2019-02" db="EMBL/GenBank/DDBJ databases">
        <title>Deep-cultivation of Planctomycetes and their phenomic and genomic characterization uncovers novel biology.</title>
        <authorList>
            <person name="Wiegand S."/>
            <person name="Jogler M."/>
            <person name="Boedeker C."/>
            <person name="Pinto D."/>
            <person name="Vollmers J."/>
            <person name="Rivas-Marin E."/>
            <person name="Kohn T."/>
            <person name="Peeters S.H."/>
            <person name="Heuer A."/>
            <person name="Rast P."/>
            <person name="Oberbeckmann S."/>
            <person name="Bunk B."/>
            <person name="Jeske O."/>
            <person name="Meyerdierks A."/>
            <person name="Storesund J.E."/>
            <person name="Kallscheuer N."/>
            <person name="Luecker S."/>
            <person name="Lage O.M."/>
            <person name="Pohl T."/>
            <person name="Merkel B.J."/>
            <person name="Hornburger P."/>
            <person name="Mueller R.-W."/>
            <person name="Bruemmer F."/>
            <person name="Labrenz M."/>
            <person name="Spormann A.M."/>
            <person name="Op den Camp H."/>
            <person name="Overmann J."/>
            <person name="Amann R."/>
            <person name="Jetten M.S.M."/>
            <person name="Mascher T."/>
            <person name="Medema M.H."/>
            <person name="Devos D.P."/>
            <person name="Kaster A.-K."/>
            <person name="Ovreas L."/>
            <person name="Rohde M."/>
            <person name="Galperin M.Y."/>
            <person name="Jogler C."/>
        </authorList>
    </citation>
    <scope>NUCLEOTIDE SEQUENCE [LARGE SCALE GENOMIC DNA]</scope>
    <source>
        <strain evidence="2 3">Pan216</strain>
    </source>
</reference>
<dbReference type="InterPro" id="IPR002818">
    <property type="entry name" value="DJ-1/PfpI"/>
</dbReference>
<name>A0A518BBZ4_9BACT</name>
<sequence length="201" mass="21646">MGARTVMIFLFEDVEVLDFCGPFEVFSVANELAPTDVFRVVTVAAQLRPVRARNGLSVNPDLDIAGCPVPDLLIIPGGKGTRPLVNQPATIEWIRRMSQSAERMASVCTGALLLGKAGLLDGLTVTTHHRALDLLREIAPSSTAVADRRFVDNGRIITSGGIAAGIDMSLYLVESLEGLELAKRTAEHMEYPYRPATPSTS</sequence>
<keyword evidence="3" id="KW-1185">Reference proteome</keyword>
<gene>
    <name evidence="2" type="primary">inhA</name>
    <name evidence="2" type="ORF">Pan216_53950</name>
</gene>
<dbReference type="PANTHER" id="PTHR43130:SF14">
    <property type="entry name" value="DJ-1_PFPI DOMAIN-CONTAINING PROTEIN"/>
    <property type="match status" value="1"/>
</dbReference>
<dbReference type="GO" id="GO:0050549">
    <property type="term" value="F:cyclohexyl-isocyanide hydratase activity"/>
    <property type="evidence" value="ECO:0007669"/>
    <property type="project" value="UniProtKB-EC"/>
</dbReference>
<dbReference type="Proteomes" id="UP000317093">
    <property type="component" value="Chromosome"/>
</dbReference>
<accession>A0A518BBZ4</accession>
<proteinExistence type="predicted"/>